<evidence type="ECO:0000256" key="7">
    <source>
        <dbReference type="ARBA" id="ARBA00022723"/>
    </source>
</evidence>
<keyword evidence="9" id="KW-0413">Isomerase</keyword>
<dbReference type="PANTHER" id="PTHR10309:SF4">
    <property type="entry name" value="MANNOSE-6-PHOSPHATE ISOMERASE"/>
    <property type="match status" value="1"/>
</dbReference>
<dbReference type="GO" id="GO:0009298">
    <property type="term" value="P:GDP-mannose biosynthetic process"/>
    <property type="evidence" value="ECO:0007669"/>
    <property type="project" value="InterPro"/>
</dbReference>
<evidence type="ECO:0000313" key="15">
    <source>
        <dbReference type="Proteomes" id="UP000887229"/>
    </source>
</evidence>
<evidence type="ECO:0000256" key="12">
    <source>
        <dbReference type="PIRSR" id="PIRSR001480-2"/>
    </source>
</evidence>
<comment type="similarity">
    <text evidence="4">Belongs to the mannose-6-phosphate isomerase type 1 family.</text>
</comment>
<evidence type="ECO:0000256" key="4">
    <source>
        <dbReference type="ARBA" id="ARBA00010772"/>
    </source>
</evidence>
<comment type="function">
    <text evidence="2">Involved in the synthesis of the GDP-mannose and dolichol-phosphate-mannose required for a number of critical mannosyl transfer reactions.</text>
</comment>
<comment type="pathway">
    <text evidence="3">Nucleotide-sugar biosynthesis; GDP-alpha-D-mannose biosynthesis; alpha-D-mannose 1-phosphate from D-fructose 6-phosphate: step 1/2.</text>
</comment>
<dbReference type="PIRSF" id="PIRSF001480">
    <property type="entry name" value="Mannose-6-phosphate_isomerase"/>
    <property type="match status" value="1"/>
</dbReference>
<feature type="binding site" evidence="12">
    <location>
        <position position="148"/>
    </location>
    <ligand>
        <name>Zn(2+)</name>
        <dbReference type="ChEBI" id="CHEBI:29105"/>
    </ligand>
</feature>
<feature type="domain" description="Phosphomannose isomerase type I catalytic" evidence="13">
    <location>
        <begin position="9"/>
        <end position="165"/>
    </location>
</feature>
<dbReference type="Proteomes" id="UP000887229">
    <property type="component" value="Unassembled WGS sequence"/>
</dbReference>
<evidence type="ECO:0000313" key="14">
    <source>
        <dbReference type="EMBL" id="KAG9255543.1"/>
    </source>
</evidence>
<sequence>MTTPLKPFYQLKCGCNSYPWGKQGKSSLSGYLCEQTPGYAPDDKAPKTPFQAKDDEAYAEMWMGTYPTLPSYVADTDEKLQAVLDRHPNELLGKAVVDKFGHTQLPFLPKILSISKALPLQIHPNKAFSAKMHNENPDAFGDPNHKPEIALALTEFEAFVGFKPLDAVAALLDLPELKHLRTSGNASRSAFTNEDLRAVVRDILNASPETCRDTYKAITSMPSGAFTGPHNGHIQKLAPRLADQYSSADPGLLVALLAMNYLVLQPGEAVYIPADGIHAYLSGDIVECMARSDNVLNTGFCPRAERDNIEQFCSLLTFTPHDKTQCMLPAKKYWRSEKGRTQAYAPPLSEFNVLATTLGKDEDEVLGKGGAGIVIATRGSGRVDVDGGDGFDLKEGHVYFVGQGVKLSIKAGGDGLTMHTAYVE</sequence>
<dbReference type="InterPro" id="IPR014710">
    <property type="entry name" value="RmlC-like_jellyroll"/>
</dbReference>
<keyword evidence="7 12" id="KW-0479">Metal-binding</keyword>
<evidence type="ECO:0000256" key="6">
    <source>
        <dbReference type="ARBA" id="ARBA00018236"/>
    </source>
</evidence>
<evidence type="ECO:0000256" key="5">
    <source>
        <dbReference type="ARBA" id="ARBA00011956"/>
    </source>
</evidence>
<protein>
    <recommendedName>
        <fullName evidence="6">Mannose-6-phosphate isomerase</fullName>
        <ecNumber evidence="5">5.3.1.8</ecNumber>
    </recommendedName>
    <alternativeName>
        <fullName evidence="10">Phosphohexomutase</fullName>
    </alternativeName>
    <alternativeName>
        <fullName evidence="11">Phosphomannose isomerase</fullName>
    </alternativeName>
</protein>
<organism evidence="14 15">
    <name type="scientific">Emericellopsis atlantica</name>
    <dbReference type="NCBI Taxonomy" id="2614577"/>
    <lineage>
        <taxon>Eukaryota</taxon>
        <taxon>Fungi</taxon>
        <taxon>Dikarya</taxon>
        <taxon>Ascomycota</taxon>
        <taxon>Pezizomycotina</taxon>
        <taxon>Sordariomycetes</taxon>
        <taxon>Hypocreomycetidae</taxon>
        <taxon>Hypocreales</taxon>
        <taxon>Bionectriaceae</taxon>
        <taxon>Emericellopsis</taxon>
    </lineage>
</organism>
<dbReference type="Gene3D" id="2.60.120.10">
    <property type="entry name" value="Jelly Rolls"/>
    <property type="match status" value="2"/>
</dbReference>
<dbReference type="NCBIfam" id="TIGR00218">
    <property type="entry name" value="manA"/>
    <property type="match status" value="1"/>
</dbReference>
<dbReference type="InterPro" id="IPR016305">
    <property type="entry name" value="Mannose-6-P_Isomerase"/>
</dbReference>
<feature type="binding site" evidence="12">
    <location>
        <position position="121"/>
    </location>
    <ligand>
        <name>Zn(2+)</name>
        <dbReference type="ChEBI" id="CHEBI:29105"/>
    </ligand>
</feature>
<dbReference type="GO" id="GO:0005829">
    <property type="term" value="C:cytosol"/>
    <property type="evidence" value="ECO:0007669"/>
    <property type="project" value="TreeGrafter"/>
</dbReference>
<dbReference type="InterPro" id="IPR001250">
    <property type="entry name" value="Man6P_Isoase-1"/>
</dbReference>
<dbReference type="PRINTS" id="PR00714">
    <property type="entry name" value="MAN6PISMRASE"/>
</dbReference>
<dbReference type="CDD" id="cd07011">
    <property type="entry name" value="cupin_PMI_type_I_N"/>
    <property type="match status" value="1"/>
</dbReference>
<comment type="caution">
    <text evidence="14">The sequence shown here is derived from an EMBL/GenBank/DDBJ whole genome shotgun (WGS) entry which is preliminary data.</text>
</comment>
<dbReference type="GeneID" id="70291473"/>
<feature type="binding site" evidence="12">
    <location>
        <position position="123"/>
    </location>
    <ligand>
        <name>Zn(2+)</name>
        <dbReference type="ChEBI" id="CHEBI:29105"/>
    </ligand>
</feature>
<comment type="cofactor">
    <cofactor evidence="12">
        <name>Zn(2+)</name>
        <dbReference type="ChEBI" id="CHEBI:29105"/>
    </cofactor>
    <text evidence="12">Binds 1 zinc ion per subunit.</text>
</comment>
<dbReference type="GO" id="GO:0008270">
    <property type="term" value="F:zinc ion binding"/>
    <property type="evidence" value="ECO:0007669"/>
    <property type="project" value="InterPro"/>
</dbReference>
<dbReference type="GO" id="GO:0004476">
    <property type="term" value="F:mannose-6-phosphate isomerase activity"/>
    <property type="evidence" value="ECO:0007669"/>
    <property type="project" value="UniProtKB-EC"/>
</dbReference>
<reference evidence="14" key="1">
    <citation type="journal article" date="2021" name="IMA Fungus">
        <title>Genomic characterization of three marine fungi, including Emericellopsis atlantica sp. nov. with signatures of a generalist lifestyle and marine biomass degradation.</title>
        <authorList>
            <person name="Hagestad O.C."/>
            <person name="Hou L."/>
            <person name="Andersen J.H."/>
            <person name="Hansen E.H."/>
            <person name="Altermark B."/>
            <person name="Li C."/>
            <person name="Kuhnert E."/>
            <person name="Cox R.J."/>
            <person name="Crous P.W."/>
            <person name="Spatafora J.W."/>
            <person name="Lail K."/>
            <person name="Amirebrahimi M."/>
            <person name="Lipzen A."/>
            <person name="Pangilinan J."/>
            <person name="Andreopoulos W."/>
            <person name="Hayes R.D."/>
            <person name="Ng V."/>
            <person name="Grigoriev I.V."/>
            <person name="Jackson S.A."/>
            <person name="Sutton T.D.S."/>
            <person name="Dobson A.D.W."/>
            <person name="Rama T."/>
        </authorList>
    </citation>
    <scope>NUCLEOTIDE SEQUENCE</scope>
    <source>
        <strain evidence="14">TS7</strain>
    </source>
</reference>
<evidence type="ECO:0000256" key="10">
    <source>
        <dbReference type="ARBA" id="ARBA00029741"/>
    </source>
</evidence>
<dbReference type="EMBL" id="MU251250">
    <property type="protein sequence ID" value="KAG9255543.1"/>
    <property type="molecule type" value="Genomic_DNA"/>
</dbReference>
<evidence type="ECO:0000256" key="9">
    <source>
        <dbReference type="ARBA" id="ARBA00023235"/>
    </source>
</evidence>
<dbReference type="InterPro" id="IPR046457">
    <property type="entry name" value="PMI_typeI_cat"/>
</dbReference>
<dbReference type="Gene3D" id="1.10.441.10">
    <property type="entry name" value="Phosphomannose Isomerase, domain 2"/>
    <property type="match status" value="1"/>
</dbReference>
<dbReference type="AlphaFoldDB" id="A0A9P7ZPY9"/>
<dbReference type="InterPro" id="IPR011051">
    <property type="entry name" value="RmlC_Cupin_sf"/>
</dbReference>
<evidence type="ECO:0000256" key="8">
    <source>
        <dbReference type="ARBA" id="ARBA00022833"/>
    </source>
</evidence>
<dbReference type="GO" id="GO:0005975">
    <property type="term" value="P:carbohydrate metabolic process"/>
    <property type="evidence" value="ECO:0007669"/>
    <property type="project" value="InterPro"/>
</dbReference>
<evidence type="ECO:0000256" key="11">
    <source>
        <dbReference type="ARBA" id="ARBA00030762"/>
    </source>
</evidence>
<dbReference type="Pfam" id="PF20511">
    <property type="entry name" value="PMI_typeI_cat"/>
    <property type="match status" value="1"/>
</dbReference>
<proteinExistence type="inferred from homology"/>
<keyword evidence="8 12" id="KW-0862">Zinc</keyword>
<evidence type="ECO:0000256" key="3">
    <source>
        <dbReference type="ARBA" id="ARBA00004666"/>
    </source>
</evidence>
<feature type="binding site" evidence="12">
    <location>
        <position position="278"/>
    </location>
    <ligand>
        <name>Zn(2+)</name>
        <dbReference type="ChEBI" id="CHEBI:29105"/>
    </ligand>
</feature>
<dbReference type="OrthoDB" id="6605218at2759"/>
<keyword evidence="15" id="KW-1185">Reference proteome</keyword>
<accession>A0A9P7ZPY9</accession>
<evidence type="ECO:0000256" key="2">
    <source>
        <dbReference type="ARBA" id="ARBA00002564"/>
    </source>
</evidence>
<dbReference type="EC" id="5.3.1.8" evidence="5"/>
<evidence type="ECO:0000259" key="13">
    <source>
        <dbReference type="Pfam" id="PF20511"/>
    </source>
</evidence>
<dbReference type="SUPFAM" id="SSF51182">
    <property type="entry name" value="RmlC-like cupins"/>
    <property type="match status" value="1"/>
</dbReference>
<name>A0A9P7ZPY9_9HYPO</name>
<evidence type="ECO:0000256" key="1">
    <source>
        <dbReference type="ARBA" id="ARBA00000757"/>
    </source>
</evidence>
<gene>
    <name evidence="14" type="ORF">F5Z01DRAFT_546429</name>
</gene>
<dbReference type="PANTHER" id="PTHR10309">
    <property type="entry name" value="MANNOSE-6-PHOSPHATE ISOMERASE"/>
    <property type="match status" value="1"/>
</dbReference>
<dbReference type="RefSeq" id="XP_046119467.1">
    <property type="nucleotide sequence ID" value="XM_046260570.1"/>
</dbReference>
<comment type="catalytic activity">
    <reaction evidence="1">
        <text>D-mannose 6-phosphate = D-fructose 6-phosphate</text>
        <dbReference type="Rhea" id="RHEA:12356"/>
        <dbReference type="ChEBI" id="CHEBI:58735"/>
        <dbReference type="ChEBI" id="CHEBI:61527"/>
        <dbReference type="EC" id="5.3.1.8"/>
    </reaction>
</comment>